<protein>
    <submittedName>
        <fullName evidence="1">Uncharacterized protein</fullName>
    </submittedName>
</protein>
<organism evidence="1 2">
    <name type="scientific">Aspergillus sclerotialis</name>
    <dbReference type="NCBI Taxonomy" id="2070753"/>
    <lineage>
        <taxon>Eukaryota</taxon>
        <taxon>Fungi</taxon>
        <taxon>Dikarya</taxon>
        <taxon>Ascomycota</taxon>
        <taxon>Pezizomycotina</taxon>
        <taxon>Eurotiomycetes</taxon>
        <taxon>Eurotiomycetidae</taxon>
        <taxon>Eurotiales</taxon>
        <taxon>Aspergillaceae</taxon>
        <taxon>Aspergillus</taxon>
        <taxon>Aspergillus subgen. Polypaecilum</taxon>
    </lineage>
</organism>
<comment type="caution">
    <text evidence="1">The sequence shown here is derived from an EMBL/GenBank/DDBJ whole genome shotgun (WGS) entry which is preliminary data.</text>
</comment>
<keyword evidence="2" id="KW-1185">Reference proteome</keyword>
<dbReference type="EMBL" id="MVGC01000638">
    <property type="protein sequence ID" value="RJE18044.1"/>
    <property type="molecule type" value="Genomic_DNA"/>
</dbReference>
<name>A0A3A2ZFF3_9EURO</name>
<sequence>MELMQKYVKEDGAVGVDNLERWPSDSMAVDFLSTTTSADSVNELKKRSFITNIRWSSGELVWLAWFALYSARKFWSYTPWLDSDE</sequence>
<evidence type="ECO:0000313" key="2">
    <source>
        <dbReference type="Proteomes" id="UP000266188"/>
    </source>
</evidence>
<dbReference type="AlphaFoldDB" id="A0A3A2ZFF3"/>
<accession>A0A3A2ZFF3</accession>
<evidence type="ECO:0000313" key="1">
    <source>
        <dbReference type="EMBL" id="RJE18044.1"/>
    </source>
</evidence>
<reference evidence="2" key="1">
    <citation type="submission" date="2017-02" db="EMBL/GenBank/DDBJ databases">
        <authorList>
            <person name="Tafer H."/>
            <person name="Lopandic K."/>
        </authorList>
    </citation>
    <scope>NUCLEOTIDE SEQUENCE [LARGE SCALE GENOMIC DNA]</scope>
    <source>
        <strain evidence="2">CBS 366.77</strain>
    </source>
</reference>
<dbReference type="STRING" id="2070753.A0A3A2ZFF3"/>
<proteinExistence type="predicted"/>
<dbReference type="OrthoDB" id="4062651at2759"/>
<dbReference type="Proteomes" id="UP000266188">
    <property type="component" value="Unassembled WGS sequence"/>
</dbReference>
<gene>
    <name evidence="1" type="ORF">PHISCL_09618</name>
</gene>